<sequence length="296" mass="32222">MFEAISPAVVRAVMQRFGLSCRKSLGQNFLVDSNIINKIIAAAELTAADLVVEIGPGLGALTGRIAGRAGRVLAVEVDKGLLPALSEMLAGAGVIEVIEGDALKIDFDRLVWEKTGGEFGRGRGKYKLMANLPYYITSPLIMHLLMNHFNLSMIIVMVQLEVAARMTALPGTKAYGALSLAVQYFTEPKMLFRVPRTVFFPQPDVDSAVVRLSVRPSPAVRVASEEEFFKIIRASFGQRRKTLLNSLTGSNLGLDKESFLRALKKSGIDHARRGETLSLAEFAVLTGNIMELKGEV</sequence>
<feature type="binding site" evidence="7 8">
    <location>
        <position position="101"/>
    </location>
    <ligand>
        <name>S-adenosyl-L-methionine</name>
        <dbReference type="ChEBI" id="CHEBI:59789"/>
    </ligand>
</feature>
<comment type="function">
    <text evidence="7">Specifically dimethylates two adjacent adenosines (A1518 and A1519) in the loop of a conserved hairpin near the 3'-end of 16S rRNA in the 30S particle. May play a critical role in biogenesis of 30S subunits.</text>
</comment>
<comment type="caution">
    <text evidence="10">The sequence shown here is derived from an EMBL/GenBank/DDBJ whole genome shotgun (WGS) entry which is preliminary data.</text>
</comment>
<keyword evidence="4 7" id="KW-0808">Transferase</keyword>
<evidence type="ECO:0000256" key="4">
    <source>
        <dbReference type="ARBA" id="ARBA00022679"/>
    </source>
</evidence>
<evidence type="ECO:0000256" key="6">
    <source>
        <dbReference type="ARBA" id="ARBA00022884"/>
    </source>
</evidence>
<dbReference type="Gene3D" id="3.40.50.150">
    <property type="entry name" value="Vaccinia Virus protein VP39"/>
    <property type="match status" value="1"/>
</dbReference>
<dbReference type="GO" id="GO:0052908">
    <property type="term" value="F:16S rRNA (adenine(1518)-N(6)/adenine(1519)-N(6))-dimethyltransferase activity"/>
    <property type="evidence" value="ECO:0007669"/>
    <property type="project" value="UniProtKB-EC"/>
</dbReference>
<feature type="binding site" evidence="7 8">
    <location>
        <position position="55"/>
    </location>
    <ligand>
        <name>S-adenosyl-L-methionine</name>
        <dbReference type="ChEBI" id="CHEBI:59789"/>
    </ligand>
</feature>
<dbReference type="OrthoDB" id="9814755at2"/>
<dbReference type="SMART" id="SM00650">
    <property type="entry name" value="rADc"/>
    <property type="match status" value="1"/>
</dbReference>
<keyword evidence="5 7" id="KW-0949">S-adenosyl-L-methionine</keyword>
<dbReference type="AlphaFoldDB" id="A0A4Y7RVD8"/>
<dbReference type="EC" id="2.1.1.182" evidence="7"/>
<keyword evidence="3 7" id="KW-0489">Methyltransferase</keyword>
<feature type="binding site" evidence="7 8">
    <location>
        <position position="30"/>
    </location>
    <ligand>
        <name>S-adenosyl-L-methionine</name>
        <dbReference type="ChEBI" id="CHEBI:59789"/>
    </ligand>
</feature>
<evidence type="ECO:0000256" key="7">
    <source>
        <dbReference type="HAMAP-Rule" id="MF_00607"/>
    </source>
</evidence>
<feature type="binding site" evidence="7 8">
    <location>
        <position position="76"/>
    </location>
    <ligand>
        <name>S-adenosyl-L-methionine</name>
        <dbReference type="ChEBI" id="CHEBI:59789"/>
    </ligand>
</feature>
<dbReference type="GO" id="GO:0005829">
    <property type="term" value="C:cytosol"/>
    <property type="evidence" value="ECO:0007669"/>
    <property type="project" value="TreeGrafter"/>
</dbReference>
<evidence type="ECO:0000313" key="11">
    <source>
        <dbReference type="Proteomes" id="UP000297597"/>
    </source>
</evidence>
<dbReference type="GO" id="GO:0003723">
    <property type="term" value="F:RNA binding"/>
    <property type="evidence" value="ECO:0007669"/>
    <property type="project" value="UniProtKB-UniRule"/>
</dbReference>
<dbReference type="InterPro" id="IPR029063">
    <property type="entry name" value="SAM-dependent_MTases_sf"/>
</dbReference>
<gene>
    <name evidence="7 10" type="primary">rsmA</name>
    <name evidence="7" type="synonym">ksgA</name>
    <name evidence="10" type="ORF">Pmgp_01118</name>
</gene>
<dbReference type="Pfam" id="PF00398">
    <property type="entry name" value="RrnaAD"/>
    <property type="match status" value="1"/>
</dbReference>
<reference evidence="10 11" key="1">
    <citation type="journal article" date="2018" name="Environ. Microbiol.">
        <title>Novel energy conservation strategies and behaviour of Pelotomaculum schinkii driving syntrophic propionate catabolism.</title>
        <authorList>
            <person name="Hidalgo-Ahumada C.A.P."/>
            <person name="Nobu M.K."/>
            <person name="Narihiro T."/>
            <person name="Tamaki H."/>
            <person name="Liu W.T."/>
            <person name="Kamagata Y."/>
            <person name="Stams A.J.M."/>
            <person name="Imachi H."/>
            <person name="Sousa D.Z."/>
        </authorList>
    </citation>
    <scope>NUCLEOTIDE SEQUENCE [LARGE SCALE GENOMIC DNA]</scope>
    <source>
        <strain evidence="10 11">MGP</strain>
    </source>
</reference>
<dbReference type="PROSITE" id="PS01131">
    <property type="entry name" value="RRNA_A_DIMETH"/>
    <property type="match status" value="1"/>
</dbReference>
<evidence type="ECO:0000259" key="9">
    <source>
        <dbReference type="SMART" id="SM00650"/>
    </source>
</evidence>
<dbReference type="HAMAP" id="MF_00607">
    <property type="entry name" value="16SrRNA_methyltr_A"/>
    <property type="match status" value="1"/>
</dbReference>
<accession>A0A4Y7RVD8</accession>
<feature type="binding site" evidence="7 8">
    <location>
        <position position="28"/>
    </location>
    <ligand>
        <name>S-adenosyl-L-methionine</name>
        <dbReference type="ChEBI" id="CHEBI:59789"/>
    </ligand>
</feature>
<organism evidence="10 11">
    <name type="scientific">Pelotomaculum propionicicum</name>
    <dbReference type="NCBI Taxonomy" id="258475"/>
    <lineage>
        <taxon>Bacteria</taxon>
        <taxon>Bacillati</taxon>
        <taxon>Bacillota</taxon>
        <taxon>Clostridia</taxon>
        <taxon>Eubacteriales</taxon>
        <taxon>Desulfotomaculaceae</taxon>
        <taxon>Pelotomaculum</taxon>
    </lineage>
</organism>
<dbReference type="PANTHER" id="PTHR11727:SF7">
    <property type="entry name" value="DIMETHYLADENOSINE TRANSFERASE-RELATED"/>
    <property type="match status" value="1"/>
</dbReference>
<comment type="subcellular location">
    <subcellularLocation>
        <location evidence="7">Cytoplasm</location>
    </subcellularLocation>
</comment>
<keyword evidence="11" id="KW-1185">Reference proteome</keyword>
<dbReference type="NCBIfam" id="TIGR00755">
    <property type="entry name" value="ksgA"/>
    <property type="match status" value="1"/>
</dbReference>
<dbReference type="FunFam" id="3.40.50.150:FF:000023">
    <property type="entry name" value="Ribosomal RNA small subunit methyltransferase A"/>
    <property type="match status" value="1"/>
</dbReference>
<dbReference type="InterPro" id="IPR001737">
    <property type="entry name" value="KsgA/Erm"/>
</dbReference>
<evidence type="ECO:0000256" key="1">
    <source>
        <dbReference type="ARBA" id="ARBA00022490"/>
    </source>
</evidence>
<keyword evidence="2 7" id="KW-0698">rRNA processing</keyword>
<dbReference type="EMBL" id="QFFZ01000008">
    <property type="protein sequence ID" value="TEB12227.1"/>
    <property type="molecule type" value="Genomic_DNA"/>
</dbReference>
<dbReference type="SUPFAM" id="SSF53335">
    <property type="entry name" value="S-adenosyl-L-methionine-dependent methyltransferases"/>
    <property type="match status" value="1"/>
</dbReference>
<feature type="binding site" evidence="7 8">
    <location>
        <position position="131"/>
    </location>
    <ligand>
        <name>S-adenosyl-L-methionine</name>
        <dbReference type="ChEBI" id="CHEBI:59789"/>
    </ligand>
</feature>
<dbReference type="Gene3D" id="1.10.8.100">
    <property type="entry name" value="Ribosomal RNA adenine dimethylase-like, domain 2"/>
    <property type="match status" value="1"/>
</dbReference>
<evidence type="ECO:0000313" key="10">
    <source>
        <dbReference type="EMBL" id="TEB12227.1"/>
    </source>
</evidence>
<evidence type="ECO:0000256" key="8">
    <source>
        <dbReference type="PROSITE-ProRule" id="PRU01026"/>
    </source>
</evidence>
<dbReference type="PANTHER" id="PTHR11727">
    <property type="entry name" value="DIMETHYLADENOSINE TRANSFERASE"/>
    <property type="match status" value="1"/>
</dbReference>
<dbReference type="RefSeq" id="WP_134212991.1">
    <property type="nucleotide sequence ID" value="NZ_QFFZ01000008.1"/>
</dbReference>
<comment type="catalytic activity">
    <reaction evidence="7">
        <text>adenosine(1518)/adenosine(1519) in 16S rRNA + 4 S-adenosyl-L-methionine = N(6)-dimethyladenosine(1518)/N(6)-dimethyladenosine(1519) in 16S rRNA + 4 S-adenosyl-L-homocysteine + 4 H(+)</text>
        <dbReference type="Rhea" id="RHEA:19609"/>
        <dbReference type="Rhea" id="RHEA-COMP:10232"/>
        <dbReference type="Rhea" id="RHEA-COMP:10233"/>
        <dbReference type="ChEBI" id="CHEBI:15378"/>
        <dbReference type="ChEBI" id="CHEBI:57856"/>
        <dbReference type="ChEBI" id="CHEBI:59789"/>
        <dbReference type="ChEBI" id="CHEBI:74411"/>
        <dbReference type="ChEBI" id="CHEBI:74493"/>
        <dbReference type="EC" id="2.1.1.182"/>
    </reaction>
</comment>
<protein>
    <recommendedName>
        <fullName evidence="7">Ribosomal RNA small subunit methyltransferase A</fullName>
        <ecNumber evidence="7">2.1.1.182</ecNumber>
    </recommendedName>
    <alternativeName>
        <fullName evidence="7">16S rRNA (adenine(1518)-N(6)/adenine(1519)-N(6))-dimethyltransferase</fullName>
    </alternativeName>
    <alternativeName>
        <fullName evidence="7">16S rRNA dimethyladenosine transferase</fullName>
    </alternativeName>
    <alternativeName>
        <fullName evidence="7">16S rRNA dimethylase</fullName>
    </alternativeName>
    <alternativeName>
        <fullName evidence="7">S-adenosylmethionine-6-N', N'-adenosyl(rRNA) dimethyltransferase</fullName>
    </alternativeName>
</protein>
<dbReference type="PROSITE" id="PS51689">
    <property type="entry name" value="SAM_RNA_A_N6_MT"/>
    <property type="match status" value="1"/>
</dbReference>
<dbReference type="InterPro" id="IPR020598">
    <property type="entry name" value="rRNA_Ade_methylase_Trfase_N"/>
</dbReference>
<keyword evidence="1 7" id="KW-0963">Cytoplasm</keyword>
<dbReference type="InterPro" id="IPR023165">
    <property type="entry name" value="rRNA_Ade_diMease-like_C"/>
</dbReference>
<comment type="similarity">
    <text evidence="7">Belongs to the class I-like SAM-binding methyltransferase superfamily. rRNA adenine N(6)-methyltransferase family. RsmA subfamily.</text>
</comment>
<feature type="domain" description="Ribosomal RNA adenine methylase transferase N-terminal" evidence="9">
    <location>
        <begin position="35"/>
        <end position="216"/>
    </location>
</feature>
<dbReference type="InterPro" id="IPR020596">
    <property type="entry name" value="rRNA_Ade_Mease_Trfase_CS"/>
</dbReference>
<keyword evidence="6 7" id="KW-0694">RNA-binding</keyword>
<dbReference type="InterPro" id="IPR011530">
    <property type="entry name" value="rRNA_adenine_dimethylase"/>
</dbReference>
<evidence type="ECO:0000256" key="3">
    <source>
        <dbReference type="ARBA" id="ARBA00022603"/>
    </source>
</evidence>
<proteinExistence type="inferred from homology"/>
<dbReference type="Proteomes" id="UP000297597">
    <property type="component" value="Unassembled WGS sequence"/>
</dbReference>
<evidence type="ECO:0000256" key="5">
    <source>
        <dbReference type="ARBA" id="ARBA00022691"/>
    </source>
</evidence>
<dbReference type="CDD" id="cd02440">
    <property type="entry name" value="AdoMet_MTases"/>
    <property type="match status" value="1"/>
</dbReference>
<evidence type="ECO:0000256" key="2">
    <source>
        <dbReference type="ARBA" id="ARBA00022552"/>
    </source>
</evidence>
<name>A0A4Y7RVD8_9FIRM</name>